<protein>
    <submittedName>
        <fullName evidence="1">Uncharacterized protein</fullName>
    </submittedName>
</protein>
<keyword evidence="2" id="KW-1185">Reference proteome</keyword>
<feature type="non-terminal residue" evidence="1">
    <location>
        <position position="1"/>
    </location>
</feature>
<evidence type="ECO:0000313" key="2">
    <source>
        <dbReference type="Proteomes" id="UP000308197"/>
    </source>
</evidence>
<dbReference type="InParanoid" id="A0A5C3NKI9"/>
<organism evidence="1 2">
    <name type="scientific">Polyporus arcularius HHB13444</name>
    <dbReference type="NCBI Taxonomy" id="1314778"/>
    <lineage>
        <taxon>Eukaryota</taxon>
        <taxon>Fungi</taxon>
        <taxon>Dikarya</taxon>
        <taxon>Basidiomycota</taxon>
        <taxon>Agaricomycotina</taxon>
        <taxon>Agaricomycetes</taxon>
        <taxon>Polyporales</taxon>
        <taxon>Polyporaceae</taxon>
        <taxon>Polyporus</taxon>
    </lineage>
</organism>
<reference evidence="1 2" key="1">
    <citation type="journal article" date="2019" name="Nat. Ecol. Evol.">
        <title>Megaphylogeny resolves global patterns of mushroom evolution.</title>
        <authorList>
            <person name="Varga T."/>
            <person name="Krizsan K."/>
            <person name="Foldi C."/>
            <person name="Dima B."/>
            <person name="Sanchez-Garcia M."/>
            <person name="Sanchez-Ramirez S."/>
            <person name="Szollosi G.J."/>
            <person name="Szarkandi J.G."/>
            <person name="Papp V."/>
            <person name="Albert L."/>
            <person name="Andreopoulos W."/>
            <person name="Angelini C."/>
            <person name="Antonin V."/>
            <person name="Barry K.W."/>
            <person name="Bougher N.L."/>
            <person name="Buchanan P."/>
            <person name="Buyck B."/>
            <person name="Bense V."/>
            <person name="Catcheside P."/>
            <person name="Chovatia M."/>
            <person name="Cooper J."/>
            <person name="Damon W."/>
            <person name="Desjardin D."/>
            <person name="Finy P."/>
            <person name="Geml J."/>
            <person name="Haridas S."/>
            <person name="Hughes K."/>
            <person name="Justo A."/>
            <person name="Karasinski D."/>
            <person name="Kautmanova I."/>
            <person name="Kiss B."/>
            <person name="Kocsube S."/>
            <person name="Kotiranta H."/>
            <person name="LaButti K.M."/>
            <person name="Lechner B.E."/>
            <person name="Liimatainen K."/>
            <person name="Lipzen A."/>
            <person name="Lukacs Z."/>
            <person name="Mihaltcheva S."/>
            <person name="Morgado L.N."/>
            <person name="Niskanen T."/>
            <person name="Noordeloos M.E."/>
            <person name="Ohm R.A."/>
            <person name="Ortiz-Santana B."/>
            <person name="Ovrebo C."/>
            <person name="Racz N."/>
            <person name="Riley R."/>
            <person name="Savchenko A."/>
            <person name="Shiryaev A."/>
            <person name="Soop K."/>
            <person name="Spirin V."/>
            <person name="Szebenyi C."/>
            <person name="Tomsovsky M."/>
            <person name="Tulloss R.E."/>
            <person name="Uehling J."/>
            <person name="Grigoriev I.V."/>
            <person name="Vagvolgyi C."/>
            <person name="Papp T."/>
            <person name="Martin F.M."/>
            <person name="Miettinen O."/>
            <person name="Hibbett D.S."/>
            <person name="Nagy L.G."/>
        </authorList>
    </citation>
    <scope>NUCLEOTIDE SEQUENCE [LARGE SCALE GENOMIC DNA]</scope>
    <source>
        <strain evidence="1 2">HHB13444</strain>
    </source>
</reference>
<proteinExistence type="predicted"/>
<name>A0A5C3NKI9_9APHY</name>
<dbReference type="Proteomes" id="UP000308197">
    <property type="component" value="Unassembled WGS sequence"/>
</dbReference>
<dbReference type="EMBL" id="ML213253">
    <property type="protein sequence ID" value="TFK77715.1"/>
    <property type="molecule type" value="Genomic_DNA"/>
</dbReference>
<gene>
    <name evidence="1" type="ORF">K466DRAFT_571306</name>
</gene>
<evidence type="ECO:0000313" key="1">
    <source>
        <dbReference type="EMBL" id="TFK77715.1"/>
    </source>
</evidence>
<sequence length="161" mass="18206">QQSANSEDMPDVSWDIIFEDAFRERLKAYLKGRGHPDHPDVHELIPEEIFMRDRDDPLLRARLFLQMMSGCDLVPPEGDWNLKARCFIALRNMVAADYCGSDFLPTHRSARPSAPGARAASGTSVTIDEAVRNLLREDPEGLLFEVWVHGAVLDPDDYNQV</sequence>
<dbReference type="AlphaFoldDB" id="A0A5C3NKI9"/>
<accession>A0A5C3NKI9</accession>